<dbReference type="Gene3D" id="3.40.190.10">
    <property type="entry name" value="Periplasmic binding protein-like II"/>
    <property type="match status" value="1"/>
</dbReference>
<evidence type="ECO:0000313" key="1">
    <source>
        <dbReference type="EMBL" id="RRK35023.1"/>
    </source>
</evidence>
<sequence length="705" mass="79358">MLKKIESIILSWVIIIAVCSCSIKDEGKMENEGEKKNVENVSDEEASWLSTELWLPDGVEFVNSLNYLLDGTLRIATAGQDAAVWDSQNEGGGWEKPDADMSLTSDYGYHYSSEGMLYVYDDEKLVLSPADGSEMKTISINDGDQFISTAISNNILAVLVQNMNSMQLHVEIYDLQTMEYRSLDDLELSEYLSNSQSDVGNVALNSTGEILYIAIDGTGIGRYDLKRNQYSYLIEQDLFQNLTNSEQKEGLNHEAEICTGFAVDDTEKKIVLCMLNMIKNQSKLYLCEWGIPEDKEQASKDKLRIYSLKKHGEIQQAVSLFQEKCPELEVTFEVGYTGEDGVELSDAIRTLNTELMSGNGPDILVLDGLPADSYIEKGILEDITSIVDQEKENIFYNIISAYNKKESIYQIPTTFSVPIILGDAEVIDAKNRKELMDILEKKAVTGLPLITPENFAETAVDLFITSDILEGTIDEAKLSDFYRDLKQIAKQSFPDNEIDTSEEFSRMTYWAEEYPYIGFNPEMDIFLGNAQVGIDKISSFETYLEVLSVCSEKDLSYQYLNREKGNYFIAEAVFGINCTGKYRDDAKQFLRYYLSGEAQSAMSYTGFSIIRDMMKDSKYVSENGEFVGSKTRDENLDKGLNLYKVTPSKLQGLIDFFEGLNTPVKDDAVVLQKVMEQADACLFEGKDPESSARDACSEINLYLNE</sequence>
<keyword evidence="2" id="KW-1185">Reference proteome</keyword>
<dbReference type="AlphaFoldDB" id="A0A3R8M376"/>
<protein>
    <submittedName>
        <fullName evidence="1">Extracellular solute-binding protein</fullName>
    </submittedName>
</protein>
<dbReference type="PROSITE" id="PS51257">
    <property type="entry name" value="PROKAR_LIPOPROTEIN"/>
    <property type="match status" value="1"/>
</dbReference>
<dbReference type="SUPFAM" id="SSF69322">
    <property type="entry name" value="Tricorn protease domain 2"/>
    <property type="match status" value="1"/>
</dbReference>
<dbReference type="Pfam" id="PF13416">
    <property type="entry name" value="SBP_bac_8"/>
    <property type="match status" value="1"/>
</dbReference>
<organism evidence="1 2">
    <name type="scientific">Schaedlerella arabinosiphila</name>
    <dbReference type="NCBI Taxonomy" id="2044587"/>
    <lineage>
        <taxon>Bacteria</taxon>
        <taxon>Bacillati</taxon>
        <taxon>Bacillota</taxon>
        <taxon>Clostridia</taxon>
        <taxon>Lachnospirales</taxon>
        <taxon>Lachnospiraceae</taxon>
        <taxon>Schaedlerella</taxon>
    </lineage>
</organism>
<dbReference type="EMBL" id="RHJS01000002">
    <property type="protein sequence ID" value="RRK35023.1"/>
    <property type="molecule type" value="Genomic_DNA"/>
</dbReference>
<accession>A0A3R8M376</accession>
<gene>
    <name evidence="1" type="ORF">EBB54_29575</name>
</gene>
<dbReference type="Proteomes" id="UP000274920">
    <property type="component" value="Unassembled WGS sequence"/>
</dbReference>
<dbReference type="SUPFAM" id="SSF53850">
    <property type="entry name" value="Periplasmic binding protein-like II"/>
    <property type="match status" value="1"/>
</dbReference>
<dbReference type="InterPro" id="IPR006059">
    <property type="entry name" value="SBP"/>
</dbReference>
<evidence type="ECO:0000313" key="2">
    <source>
        <dbReference type="Proteomes" id="UP000274920"/>
    </source>
</evidence>
<reference evidence="1" key="1">
    <citation type="submission" date="2018-10" db="EMBL/GenBank/DDBJ databases">
        <title>Schaedlerella arabinophila gen. nov. sp. nov., isolated from the mouse intestinal tract and comparative analysis with the genome of the closely related altered Schaedler flora strain ASF502.</title>
        <authorList>
            <person name="Miyake S."/>
            <person name="Soh M."/>
            <person name="Seedorf H."/>
        </authorList>
    </citation>
    <scope>NUCLEOTIDE SEQUENCE [LARGE SCALE GENOMIC DNA]</scope>
    <source>
        <strain evidence="1">DSM 106076</strain>
    </source>
</reference>
<comment type="caution">
    <text evidence="1">The sequence shown here is derived from an EMBL/GenBank/DDBJ whole genome shotgun (WGS) entry which is preliminary data.</text>
</comment>
<name>A0A3R8M376_9FIRM</name>
<proteinExistence type="predicted"/>
<dbReference type="RefSeq" id="WP_125130354.1">
    <property type="nucleotide sequence ID" value="NZ_RHJS01000002.1"/>
</dbReference>